<sequence length="40" mass="4599">MFGYHDHAKSGRCVMADANNHNHGNEIIEKLDIRIEYCVP</sequence>
<accession>A0A160VBD8</accession>
<gene>
    <name evidence="1" type="ORF">MGWOODY_Clf1888</name>
</gene>
<proteinExistence type="predicted"/>
<protein>
    <submittedName>
        <fullName evidence="1">Uncharacterized protein</fullName>
    </submittedName>
</protein>
<organism evidence="1">
    <name type="scientific">hydrothermal vent metagenome</name>
    <dbReference type="NCBI Taxonomy" id="652676"/>
    <lineage>
        <taxon>unclassified sequences</taxon>
        <taxon>metagenomes</taxon>
        <taxon>ecological metagenomes</taxon>
    </lineage>
</organism>
<dbReference type="AlphaFoldDB" id="A0A160VBD8"/>
<evidence type="ECO:0000313" key="1">
    <source>
        <dbReference type="EMBL" id="CUV02765.1"/>
    </source>
</evidence>
<name>A0A160VBD8_9ZZZZ</name>
<reference evidence="1" key="1">
    <citation type="submission" date="2015-10" db="EMBL/GenBank/DDBJ databases">
        <authorList>
            <person name="Gilbert D.G."/>
        </authorList>
    </citation>
    <scope>NUCLEOTIDE SEQUENCE</scope>
</reference>
<dbReference type="EMBL" id="FAXA01000307">
    <property type="protein sequence ID" value="CUV02765.1"/>
    <property type="molecule type" value="Genomic_DNA"/>
</dbReference>